<feature type="non-terminal residue" evidence="2">
    <location>
        <position position="1"/>
    </location>
</feature>
<sequence length="187" mass="20349">GIPYAEPPVGSLRLEHPVLKTDIDAQTFGLVCLQEGVVTDEMSEDCLTVNILRPTGLSSEDSLPVMFWIYGSGFSGGTSSSYSGSNIIAQSVTRGTPIIYVNHNYRLGPLGFPQGQEAADRGVINLGTRDQLTALEWVQQNIGLFGGDKAKVHKCMICRLSGITSPNRWGKRWSYVDRSDASKLVDL</sequence>
<protein>
    <submittedName>
        <fullName evidence="2">Alpha/beta-hydrolase</fullName>
    </submittedName>
</protein>
<dbReference type="GeneID" id="66105598"/>
<dbReference type="InterPro" id="IPR029058">
    <property type="entry name" value="AB_hydrolase_fold"/>
</dbReference>
<gene>
    <name evidence="2" type="ORF">BT62DRAFT_897423</name>
</gene>
<dbReference type="Pfam" id="PF00135">
    <property type="entry name" value="COesterase"/>
    <property type="match status" value="1"/>
</dbReference>
<feature type="domain" description="Carboxylesterase type B" evidence="1">
    <location>
        <begin position="1"/>
        <end position="152"/>
    </location>
</feature>
<organism evidence="2 3">
    <name type="scientific">Guyanagaster necrorhizus</name>
    <dbReference type="NCBI Taxonomy" id="856835"/>
    <lineage>
        <taxon>Eukaryota</taxon>
        <taxon>Fungi</taxon>
        <taxon>Dikarya</taxon>
        <taxon>Basidiomycota</taxon>
        <taxon>Agaricomycotina</taxon>
        <taxon>Agaricomycetes</taxon>
        <taxon>Agaricomycetidae</taxon>
        <taxon>Agaricales</taxon>
        <taxon>Marasmiineae</taxon>
        <taxon>Physalacriaceae</taxon>
        <taxon>Guyanagaster</taxon>
    </lineage>
</organism>
<dbReference type="PANTHER" id="PTHR11559">
    <property type="entry name" value="CARBOXYLESTERASE"/>
    <property type="match status" value="1"/>
</dbReference>
<dbReference type="InterPro" id="IPR002018">
    <property type="entry name" value="CarbesteraseB"/>
</dbReference>
<evidence type="ECO:0000259" key="1">
    <source>
        <dbReference type="Pfam" id="PF00135"/>
    </source>
</evidence>
<keyword evidence="3" id="KW-1185">Reference proteome</keyword>
<dbReference type="PROSITE" id="PS00941">
    <property type="entry name" value="CARBOXYLESTERASE_B_2"/>
    <property type="match status" value="1"/>
</dbReference>
<dbReference type="RefSeq" id="XP_043038791.1">
    <property type="nucleotide sequence ID" value="XM_043183301.1"/>
</dbReference>
<evidence type="ECO:0000313" key="3">
    <source>
        <dbReference type="Proteomes" id="UP000812287"/>
    </source>
</evidence>
<dbReference type="AlphaFoldDB" id="A0A9P7VQ07"/>
<dbReference type="InterPro" id="IPR019819">
    <property type="entry name" value="Carboxylesterase_B_CS"/>
</dbReference>
<dbReference type="SUPFAM" id="SSF53474">
    <property type="entry name" value="alpha/beta-Hydrolases"/>
    <property type="match status" value="1"/>
</dbReference>
<proteinExistence type="predicted"/>
<evidence type="ECO:0000313" key="2">
    <source>
        <dbReference type="EMBL" id="KAG7445291.1"/>
    </source>
</evidence>
<comment type="caution">
    <text evidence="2">The sequence shown here is derived from an EMBL/GenBank/DDBJ whole genome shotgun (WGS) entry which is preliminary data.</text>
</comment>
<accession>A0A9P7VQ07</accession>
<dbReference type="Proteomes" id="UP000812287">
    <property type="component" value="Unassembled WGS sequence"/>
</dbReference>
<name>A0A9P7VQ07_9AGAR</name>
<dbReference type="OrthoDB" id="408631at2759"/>
<dbReference type="Gene3D" id="3.40.50.1820">
    <property type="entry name" value="alpha/beta hydrolase"/>
    <property type="match status" value="1"/>
</dbReference>
<reference evidence="2" key="1">
    <citation type="submission" date="2020-11" db="EMBL/GenBank/DDBJ databases">
        <title>Adaptations for nitrogen fixation in a non-lichenized fungal sporocarp promotes dispersal by wood-feeding termites.</title>
        <authorList>
            <consortium name="DOE Joint Genome Institute"/>
            <person name="Koch R.A."/>
            <person name="Yoon G."/>
            <person name="Arayal U."/>
            <person name="Lail K."/>
            <person name="Amirebrahimi M."/>
            <person name="Labutti K."/>
            <person name="Lipzen A."/>
            <person name="Riley R."/>
            <person name="Barry K."/>
            <person name="Henrissat B."/>
            <person name="Grigoriev I.V."/>
            <person name="Herr J.R."/>
            <person name="Aime M.C."/>
        </authorList>
    </citation>
    <scope>NUCLEOTIDE SEQUENCE</scope>
    <source>
        <strain evidence="2">MCA 3950</strain>
    </source>
</reference>
<dbReference type="EMBL" id="MU250537">
    <property type="protein sequence ID" value="KAG7445291.1"/>
    <property type="molecule type" value="Genomic_DNA"/>
</dbReference>
<dbReference type="InterPro" id="IPR050309">
    <property type="entry name" value="Type-B_Carboxylest/Lipase"/>
</dbReference>